<keyword evidence="3" id="KW-1185">Reference proteome</keyword>
<dbReference type="RefSeq" id="WP_176011201.1">
    <property type="nucleotide sequence ID" value="NZ_CP041372.2"/>
</dbReference>
<evidence type="ECO:0000313" key="3">
    <source>
        <dbReference type="Proteomes" id="UP000318138"/>
    </source>
</evidence>
<gene>
    <name evidence="2" type="ORF">FLK61_31735</name>
</gene>
<feature type="transmembrane region" description="Helical" evidence="1">
    <location>
        <begin position="6"/>
        <end position="25"/>
    </location>
</feature>
<dbReference type="Proteomes" id="UP000318138">
    <property type="component" value="Chromosome"/>
</dbReference>
<dbReference type="EMBL" id="CP041372">
    <property type="protein sequence ID" value="QKS73236.1"/>
    <property type="molecule type" value="Genomic_DNA"/>
</dbReference>
<keyword evidence="1" id="KW-1133">Transmembrane helix</keyword>
<organism evidence="2 3">
    <name type="scientific">Paenalkalicoccus suaedae</name>
    <dbReference type="NCBI Taxonomy" id="2592382"/>
    <lineage>
        <taxon>Bacteria</taxon>
        <taxon>Bacillati</taxon>
        <taxon>Bacillota</taxon>
        <taxon>Bacilli</taxon>
        <taxon>Bacillales</taxon>
        <taxon>Bacillaceae</taxon>
        <taxon>Paenalkalicoccus</taxon>
    </lineage>
</organism>
<keyword evidence="1" id="KW-0812">Transmembrane</keyword>
<name>A0A859FKC6_9BACI</name>
<keyword evidence="1" id="KW-0472">Membrane</keyword>
<reference evidence="3" key="1">
    <citation type="submission" date="2019-07" db="EMBL/GenBank/DDBJ databases">
        <title>Bacillus alkalisoli sp. nov. isolated from saline soil.</title>
        <authorList>
            <person name="Sun J.-Q."/>
            <person name="Xu L."/>
        </authorList>
    </citation>
    <scope>NUCLEOTIDE SEQUENCE [LARGE SCALE GENOMIC DNA]</scope>
    <source>
        <strain evidence="3">M4U3P1</strain>
    </source>
</reference>
<sequence>MTTIMIIAAAIICIIGLIGTIKVGINPQDKDYDKKAKKHFTNLSLLYVVAFVPAIILTIVYFVFWR</sequence>
<feature type="transmembrane region" description="Helical" evidence="1">
    <location>
        <begin position="45"/>
        <end position="64"/>
    </location>
</feature>
<dbReference type="KEGG" id="psua:FLK61_31735"/>
<accession>A0A859FKC6</accession>
<proteinExistence type="predicted"/>
<dbReference type="AlphaFoldDB" id="A0A859FKC6"/>
<protein>
    <submittedName>
        <fullName evidence="2">Uncharacterized protein</fullName>
    </submittedName>
</protein>
<evidence type="ECO:0000256" key="1">
    <source>
        <dbReference type="SAM" id="Phobius"/>
    </source>
</evidence>
<evidence type="ECO:0000313" key="2">
    <source>
        <dbReference type="EMBL" id="QKS73236.1"/>
    </source>
</evidence>